<evidence type="ECO:0000256" key="3">
    <source>
        <dbReference type="ARBA" id="ARBA00022448"/>
    </source>
</evidence>
<dbReference type="GO" id="GO:1903785">
    <property type="term" value="P:L-valine transmembrane transport"/>
    <property type="evidence" value="ECO:0007669"/>
    <property type="project" value="TreeGrafter"/>
</dbReference>
<feature type="transmembrane region" description="Helical" evidence="8">
    <location>
        <begin position="162"/>
        <end position="181"/>
    </location>
</feature>
<keyword evidence="5 8" id="KW-0812">Transmembrane</keyword>
<evidence type="ECO:0000256" key="1">
    <source>
        <dbReference type="ARBA" id="ARBA00004651"/>
    </source>
</evidence>
<protein>
    <submittedName>
        <fullName evidence="9">Branched-chain amino acid ABC transporter permease</fullName>
    </submittedName>
</protein>
<feature type="transmembrane region" description="Helical" evidence="8">
    <location>
        <begin position="12"/>
        <end position="37"/>
    </location>
</feature>
<reference evidence="9 10" key="1">
    <citation type="submission" date="2016-01" db="EMBL/GenBank/DDBJ databases">
        <title>Whole genome sequencing of Bhargavaea cecembensis T14.</title>
        <authorList>
            <person name="Hong K.W."/>
        </authorList>
    </citation>
    <scope>NUCLEOTIDE SEQUENCE [LARGE SCALE GENOMIC DNA]</scope>
    <source>
        <strain evidence="9 10">T14</strain>
    </source>
</reference>
<keyword evidence="3" id="KW-0813">Transport</keyword>
<dbReference type="EMBL" id="LQNT01000009">
    <property type="protein sequence ID" value="KZE38371.1"/>
    <property type="molecule type" value="Genomic_DNA"/>
</dbReference>
<dbReference type="GO" id="GO:0005886">
    <property type="term" value="C:plasma membrane"/>
    <property type="evidence" value="ECO:0007669"/>
    <property type="project" value="UniProtKB-SubCell"/>
</dbReference>
<gene>
    <name evidence="9" type="ORF">AV656_05500</name>
</gene>
<evidence type="ECO:0000313" key="9">
    <source>
        <dbReference type="EMBL" id="KZE38371.1"/>
    </source>
</evidence>
<accession>A0A163FCE1</accession>
<keyword evidence="4" id="KW-1003">Cell membrane</keyword>
<organism evidence="9 10">
    <name type="scientific">Bhargavaea cecembensis</name>
    <dbReference type="NCBI Taxonomy" id="394098"/>
    <lineage>
        <taxon>Bacteria</taxon>
        <taxon>Bacillati</taxon>
        <taxon>Bacillota</taxon>
        <taxon>Bacilli</taxon>
        <taxon>Bacillales</taxon>
        <taxon>Caryophanaceae</taxon>
        <taxon>Bhargavaea</taxon>
    </lineage>
</organism>
<name>A0A163FCE1_9BACL</name>
<keyword evidence="7 8" id="KW-0472">Membrane</keyword>
<dbReference type="Pfam" id="PF03591">
    <property type="entry name" value="AzlC"/>
    <property type="match status" value="1"/>
</dbReference>
<evidence type="ECO:0000256" key="5">
    <source>
        <dbReference type="ARBA" id="ARBA00022692"/>
    </source>
</evidence>
<feature type="transmembrane region" description="Helical" evidence="8">
    <location>
        <begin position="134"/>
        <end position="156"/>
    </location>
</feature>
<comment type="subcellular location">
    <subcellularLocation>
        <location evidence="1">Cell membrane</location>
        <topology evidence="1">Multi-pass membrane protein</topology>
    </subcellularLocation>
</comment>
<comment type="caution">
    <text evidence="9">The sequence shown here is derived from an EMBL/GenBank/DDBJ whole genome shotgun (WGS) entry which is preliminary data.</text>
</comment>
<feature type="transmembrane region" description="Helical" evidence="8">
    <location>
        <begin position="213"/>
        <end position="231"/>
    </location>
</feature>
<evidence type="ECO:0000256" key="6">
    <source>
        <dbReference type="ARBA" id="ARBA00022989"/>
    </source>
</evidence>
<feature type="transmembrane region" description="Helical" evidence="8">
    <location>
        <begin position="190"/>
        <end position="207"/>
    </location>
</feature>
<proteinExistence type="inferred from homology"/>
<sequence length="248" mass="26794">MQERWDIMQREGLAAGLKAGLTIAIGYFPVALTFGLLAKTTGLSLTETVAMSMFVFAGAAQYISLSLIAAKVDPVLIVLNTFIVNIRHFLMTASLNEKMQPDARWKKAVYAFGITDETFSVISTTGEGRVRTSYAAGVIILSYASWVIFSGVGHIIGANLPLFLQAAMSIALYAMFVALLVPSLKGNRKIVLLALTAAAMNGFFFWTGLLSTGWAIMVSTLASAVIVEVLYARRGKVLRRAVERKEGA</sequence>
<keyword evidence="6 8" id="KW-1133">Transmembrane helix</keyword>
<evidence type="ECO:0000256" key="2">
    <source>
        <dbReference type="ARBA" id="ARBA00010735"/>
    </source>
</evidence>
<comment type="similarity">
    <text evidence="2">Belongs to the AzlC family.</text>
</comment>
<evidence type="ECO:0000313" key="10">
    <source>
        <dbReference type="Proteomes" id="UP000076490"/>
    </source>
</evidence>
<evidence type="ECO:0000256" key="7">
    <source>
        <dbReference type="ARBA" id="ARBA00023136"/>
    </source>
</evidence>
<evidence type="ECO:0000256" key="4">
    <source>
        <dbReference type="ARBA" id="ARBA00022475"/>
    </source>
</evidence>
<dbReference type="PANTHER" id="PTHR34979:SF1">
    <property type="entry name" value="INNER MEMBRANE PROTEIN YGAZ"/>
    <property type="match status" value="1"/>
</dbReference>
<dbReference type="AlphaFoldDB" id="A0A163FCE1"/>
<evidence type="ECO:0000256" key="8">
    <source>
        <dbReference type="SAM" id="Phobius"/>
    </source>
</evidence>
<dbReference type="PANTHER" id="PTHR34979">
    <property type="entry name" value="INNER MEMBRANE PROTEIN YGAZ"/>
    <property type="match status" value="1"/>
</dbReference>
<dbReference type="Proteomes" id="UP000076490">
    <property type="component" value="Unassembled WGS sequence"/>
</dbReference>
<dbReference type="InterPro" id="IPR011606">
    <property type="entry name" value="Brnchd-chn_aa_trnsp_permease"/>
</dbReference>